<name>A0A6P8BBD9_PYRGI</name>
<feature type="chain" id="PRO_5027955808" evidence="1">
    <location>
        <begin position="17"/>
        <end position="199"/>
    </location>
</feature>
<gene>
    <name evidence="3" type="ORF">PgNI_05071</name>
</gene>
<accession>A0A6P8BBD9</accession>
<evidence type="ECO:0000256" key="1">
    <source>
        <dbReference type="SAM" id="SignalP"/>
    </source>
</evidence>
<dbReference type="Proteomes" id="UP000515153">
    <property type="component" value="Unplaced"/>
</dbReference>
<dbReference type="GeneID" id="41960020"/>
<keyword evidence="1" id="KW-0732">Signal</keyword>
<proteinExistence type="predicted"/>
<dbReference type="AlphaFoldDB" id="A0A6P8BBD9"/>
<reference evidence="3" key="1">
    <citation type="journal article" date="2019" name="Mol. Biol. Evol.">
        <title>Blast fungal genomes show frequent chromosomal changes, gene gains and losses, and effector gene turnover.</title>
        <authorList>
            <person name="Gomez Luciano L.B."/>
            <person name="Jason Tsai I."/>
            <person name="Chuma I."/>
            <person name="Tosa Y."/>
            <person name="Chen Y.H."/>
            <person name="Li J.Y."/>
            <person name="Li M.Y."/>
            <person name="Jade Lu M.Y."/>
            <person name="Nakayashiki H."/>
            <person name="Li W.H."/>
        </authorList>
    </citation>
    <scope>NUCLEOTIDE SEQUENCE</scope>
    <source>
        <strain evidence="3">NI907</strain>
    </source>
</reference>
<sequence>MQILSTMLIAAAGVMSAAVDHSVVAKVTLQSRADGQPMSFSNVIINSAAYTVFLSSDIRYPAGTQPSSNQKTATPNVSNNIAATSTQSDEDPNIVYVLQCTKAGFRDDCTVFGAPYGQCVSYWDFNSQGKEDISDRFNDKVTALSTNTGGVCQFYRDTGCDESGNDRGFSTSYNTNLAVATPEDSRTVLYEKKISSWRC</sequence>
<reference evidence="3" key="2">
    <citation type="submission" date="2019-10" db="EMBL/GenBank/DDBJ databases">
        <authorList>
            <consortium name="NCBI Genome Project"/>
        </authorList>
    </citation>
    <scope>NUCLEOTIDE SEQUENCE</scope>
    <source>
        <strain evidence="3">NI907</strain>
    </source>
</reference>
<dbReference type="RefSeq" id="XP_030984476.1">
    <property type="nucleotide sequence ID" value="XM_031125111.1"/>
</dbReference>
<evidence type="ECO:0000313" key="3">
    <source>
        <dbReference type="RefSeq" id="XP_030984476.1"/>
    </source>
</evidence>
<feature type="signal peptide" evidence="1">
    <location>
        <begin position="1"/>
        <end position="16"/>
    </location>
</feature>
<reference evidence="3" key="3">
    <citation type="submission" date="2025-08" db="UniProtKB">
        <authorList>
            <consortium name="RefSeq"/>
        </authorList>
    </citation>
    <scope>IDENTIFICATION</scope>
    <source>
        <strain evidence="3">NI907</strain>
    </source>
</reference>
<keyword evidence="2" id="KW-1185">Reference proteome</keyword>
<evidence type="ECO:0000313" key="2">
    <source>
        <dbReference type="Proteomes" id="UP000515153"/>
    </source>
</evidence>
<organism evidence="2 3">
    <name type="scientific">Pyricularia grisea</name>
    <name type="common">Crabgrass-specific blast fungus</name>
    <name type="synonym">Magnaporthe grisea</name>
    <dbReference type="NCBI Taxonomy" id="148305"/>
    <lineage>
        <taxon>Eukaryota</taxon>
        <taxon>Fungi</taxon>
        <taxon>Dikarya</taxon>
        <taxon>Ascomycota</taxon>
        <taxon>Pezizomycotina</taxon>
        <taxon>Sordariomycetes</taxon>
        <taxon>Sordariomycetidae</taxon>
        <taxon>Magnaporthales</taxon>
        <taxon>Pyriculariaceae</taxon>
        <taxon>Pyricularia</taxon>
    </lineage>
</organism>
<protein>
    <submittedName>
        <fullName evidence="3">Uncharacterized protein</fullName>
    </submittedName>
</protein>
<dbReference type="KEGG" id="pgri:PgNI_05071"/>